<dbReference type="Pfam" id="PF13619">
    <property type="entry name" value="KTSC"/>
    <property type="match status" value="1"/>
</dbReference>
<feature type="domain" description="KTSC" evidence="1">
    <location>
        <begin position="16"/>
        <end position="76"/>
    </location>
</feature>
<evidence type="ECO:0000313" key="2">
    <source>
        <dbReference type="EMBL" id="VVE27563.1"/>
    </source>
</evidence>
<keyword evidence="3" id="KW-1185">Reference proteome</keyword>
<dbReference type="InterPro" id="IPR025309">
    <property type="entry name" value="KTSC_dom"/>
</dbReference>
<evidence type="ECO:0000313" key="3">
    <source>
        <dbReference type="Proteomes" id="UP000383971"/>
    </source>
</evidence>
<dbReference type="Proteomes" id="UP000383971">
    <property type="component" value="Unassembled WGS sequence"/>
</dbReference>
<name>A0A5E4WTJ9_9BURK</name>
<accession>A0A5E4WTJ9</accession>
<dbReference type="AlphaFoldDB" id="A0A5E4WTJ9"/>
<evidence type="ECO:0000259" key="1">
    <source>
        <dbReference type="Pfam" id="PF13619"/>
    </source>
</evidence>
<dbReference type="RefSeq" id="WP_150585998.1">
    <property type="nucleotide sequence ID" value="NZ_CABPSE010000012.1"/>
</dbReference>
<reference evidence="2 3" key="1">
    <citation type="submission" date="2019-08" db="EMBL/GenBank/DDBJ databases">
        <authorList>
            <person name="Peeters C."/>
        </authorList>
    </citation>
    <scope>NUCLEOTIDE SEQUENCE [LARGE SCALE GENOMIC DNA]</scope>
    <source>
        <strain evidence="2 3">LMG 31111</strain>
    </source>
</reference>
<sequence>MTTQVDATPIAMKAVESSRIAQIGHNAETNTLAIRFKRGDGSHGALYHYANVTPEDFATFDSAESLGTHFSQHIKKETEKHPYLRVAEPPASEEAATV</sequence>
<gene>
    <name evidence="2" type="ORF">PCO31111_03482</name>
</gene>
<organism evidence="2 3">
    <name type="scientific">Pandoraea communis</name>
    <dbReference type="NCBI Taxonomy" id="2508297"/>
    <lineage>
        <taxon>Bacteria</taxon>
        <taxon>Pseudomonadati</taxon>
        <taxon>Pseudomonadota</taxon>
        <taxon>Betaproteobacteria</taxon>
        <taxon>Burkholderiales</taxon>
        <taxon>Burkholderiaceae</taxon>
        <taxon>Pandoraea</taxon>
    </lineage>
</organism>
<protein>
    <submittedName>
        <fullName evidence="2">KTSC domain-containing protein</fullName>
    </submittedName>
</protein>
<proteinExistence type="predicted"/>
<dbReference type="EMBL" id="CABPSE010000012">
    <property type="protein sequence ID" value="VVE27563.1"/>
    <property type="molecule type" value="Genomic_DNA"/>
</dbReference>